<dbReference type="InterPro" id="IPR007842">
    <property type="entry name" value="HEPN_dom"/>
</dbReference>
<accession>A0ABD5YVG6</accession>
<dbReference type="Pfam" id="PF05168">
    <property type="entry name" value="HEPN"/>
    <property type="match status" value="1"/>
</dbReference>
<organism evidence="3 4">
    <name type="scientific">Halocatena marina</name>
    <dbReference type="NCBI Taxonomy" id="2934937"/>
    <lineage>
        <taxon>Archaea</taxon>
        <taxon>Methanobacteriati</taxon>
        <taxon>Methanobacteriota</taxon>
        <taxon>Stenosarchaea group</taxon>
        <taxon>Halobacteria</taxon>
        <taxon>Halobacteriales</taxon>
        <taxon>Natronomonadaceae</taxon>
        <taxon>Halocatena</taxon>
    </lineage>
</organism>
<reference evidence="3 4" key="1">
    <citation type="journal article" date="2019" name="Int. J. Syst. Evol. Microbiol.">
        <title>The Global Catalogue of Microorganisms (GCM) 10K type strain sequencing project: providing services to taxonomists for standard genome sequencing and annotation.</title>
        <authorList>
            <consortium name="The Broad Institute Genomics Platform"/>
            <consortium name="The Broad Institute Genome Sequencing Center for Infectious Disease"/>
            <person name="Wu L."/>
            <person name="Ma J."/>
        </authorList>
    </citation>
    <scope>NUCLEOTIDE SEQUENCE [LARGE SCALE GENOMIC DNA]</scope>
    <source>
        <strain evidence="3 4">RDMS1</strain>
    </source>
</reference>
<evidence type="ECO:0000256" key="1">
    <source>
        <dbReference type="ARBA" id="ARBA00038248"/>
    </source>
</evidence>
<comment type="similarity">
    <text evidence="1">Belongs to the UPF0332 family.</text>
</comment>
<comment type="caution">
    <text evidence="3">The sequence shown here is derived from an EMBL/GenBank/DDBJ whole genome shotgun (WGS) entry which is preliminary data.</text>
</comment>
<dbReference type="AlphaFoldDB" id="A0ABD5YVG6"/>
<dbReference type="Gene3D" id="1.20.120.330">
    <property type="entry name" value="Nucleotidyltransferases domain 2"/>
    <property type="match status" value="1"/>
</dbReference>
<dbReference type="InterPro" id="IPR052226">
    <property type="entry name" value="UPF0332_toxin"/>
</dbReference>
<proteinExistence type="inferred from homology"/>
<gene>
    <name evidence="3" type="ORF">ACFQL7_17800</name>
</gene>
<evidence type="ECO:0000313" key="4">
    <source>
        <dbReference type="Proteomes" id="UP001596417"/>
    </source>
</evidence>
<dbReference type="PANTHER" id="PTHR36565:SF1">
    <property type="entry name" value="UPF0332 PROTEIN TM_1000"/>
    <property type="match status" value="1"/>
</dbReference>
<dbReference type="EMBL" id="JBHTAX010000001">
    <property type="protein sequence ID" value="MFC7191470.1"/>
    <property type="molecule type" value="Genomic_DNA"/>
</dbReference>
<dbReference type="Proteomes" id="UP001596417">
    <property type="component" value="Unassembled WGS sequence"/>
</dbReference>
<evidence type="ECO:0000259" key="2">
    <source>
        <dbReference type="Pfam" id="PF05168"/>
    </source>
</evidence>
<evidence type="ECO:0000313" key="3">
    <source>
        <dbReference type="EMBL" id="MFC7191470.1"/>
    </source>
</evidence>
<sequence>MPDDPDVELELAYGALADANTLRQQGTKRGAISRLYYACFHAAQAVLYDKGFYPKKHGAVSRLFGREVVLAGDASRSDGEFLNEMYDTRREADCEQSPPR</sequence>
<feature type="domain" description="HEPN" evidence="2">
    <location>
        <begin position="14"/>
        <end position="95"/>
    </location>
</feature>
<protein>
    <submittedName>
        <fullName evidence="3">HEPN domain-containing protein</fullName>
    </submittedName>
</protein>
<dbReference type="PANTHER" id="PTHR36565">
    <property type="entry name" value="UPF0332 PROTEIN TM_1000"/>
    <property type="match status" value="1"/>
</dbReference>
<dbReference type="RefSeq" id="WP_390206194.1">
    <property type="nucleotide sequence ID" value="NZ_JBHSZC010000001.1"/>
</dbReference>
<name>A0ABD5YVG6_9EURY</name>
<keyword evidence="4" id="KW-1185">Reference proteome</keyword>